<evidence type="ECO:0000256" key="5">
    <source>
        <dbReference type="ARBA" id="ARBA00022679"/>
    </source>
</evidence>
<dbReference type="GO" id="GO:0050291">
    <property type="term" value="F:sphingosine N-acyltransferase activity"/>
    <property type="evidence" value="ECO:0007669"/>
    <property type="project" value="InterPro"/>
</dbReference>
<evidence type="ECO:0000313" key="17">
    <source>
        <dbReference type="EnsemblMetazoa" id="tetur07g07510.1"/>
    </source>
</evidence>
<dbReference type="UniPathway" id="UPA00222"/>
<dbReference type="EMBL" id="CAEY01001896">
    <property type="status" value="NOT_ANNOTATED_CDS"/>
    <property type="molecule type" value="Genomic_DNA"/>
</dbReference>
<dbReference type="Gene3D" id="1.10.10.60">
    <property type="entry name" value="Homeodomain-like"/>
    <property type="match status" value="1"/>
</dbReference>
<protein>
    <recommendedName>
        <fullName evidence="19">Homeobox domain-containing protein</fullName>
    </recommendedName>
</protein>
<accession>T1KA74</accession>
<evidence type="ECO:0000256" key="8">
    <source>
        <dbReference type="ARBA" id="ARBA00022989"/>
    </source>
</evidence>
<evidence type="ECO:0000256" key="14">
    <source>
        <dbReference type="SAM" id="Phobius"/>
    </source>
</evidence>
<dbReference type="STRING" id="32264.T1KA74"/>
<dbReference type="PANTHER" id="PTHR12560:SF0">
    <property type="entry name" value="LD18904P"/>
    <property type="match status" value="1"/>
</dbReference>
<dbReference type="GO" id="GO:0046513">
    <property type="term" value="P:ceramide biosynthetic process"/>
    <property type="evidence" value="ECO:0007669"/>
    <property type="project" value="InterPro"/>
</dbReference>
<dbReference type="PROSITE" id="PS50922">
    <property type="entry name" value="TLC"/>
    <property type="match status" value="1"/>
</dbReference>
<dbReference type="InterPro" id="IPR016439">
    <property type="entry name" value="Lag1/Lac1-like"/>
</dbReference>
<organism evidence="17 18">
    <name type="scientific">Tetranychus urticae</name>
    <name type="common">Two-spotted spider mite</name>
    <dbReference type="NCBI Taxonomy" id="32264"/>
    <lineage>
        <taxon>Eukaryota</taxon>
        <taxon>Metazoa</taxon>
        <taxon>Ecdysozoa</taxon>
        <taxon>Arthropoda</taxon>
        <taxon>Chelicerata</taxon>
        <taxon>Arachnida</taxon>
        <taxon>Acari</taxon>
        <taxon>Acariformes</taxon>
        <taxon>Trombidiformes</taxon>
        <taxon>Prostigmata</taxon>
        <taxon>Eleutherengona</taxon>
        <taxon>Raphignathae</taxon>
        <taxon>Tetranychoidea</taxon>
        <taxon>Tetranychidae</taxon>
        <taxon>Tetranychus</taxon>
    </lineage>
</organism>
<dbReference type="Pfam" id="PF00046">
    <property type="entry name" value="Homeodomain"/>
    <property type="match status" value="1"/>
</dbReference>
<feature type="transmembrane region" description="Helical" evidence="14">
    <location>
        <begin position="142"/>
        <end position="161"/>
    </location>
</feature>
<dbReference type="Proteomes" id="UP000015104">
    <property type="component" value="Unassembled WGS sequence"/>
</dbReference>
<dbReference type="HOGENOM" id="CLU_028277_1_0_1"/>
<keyword evidence="7" id="KW-0256">Endoplasmic reticulum</keyword>
<evidence type="ECO:0000256" key="2">
    <source>
        <dbReference type="ARBA" id="ARBA00004477"/>
    </source>
</evidence>
<evidence type="ECO:0000256" key="13">
    <source>
        <dbReference type="RuleBase" id="RU000682"/>
    </source>
</evidence>
<reference evidence="17" key="2">
    <citation type="submission" date="2015-06" db="UniProtKB">
        <authorList>
            <consortium name="EnsemblMetazoa"/>
        </authorList>
    </citation>
    <scope>IDENTIFICATION</scope>
</reference>
<keyword evidence="10 12" id="KW-0472">Membrane</keyword>
<evidence type="ECO:0000256" key="10">
    <source>
        <dbReference type="ARBA" id="ARBA00023136"/>
    </source>
</evidence>
<proteinExistence type="predicted"/>
<keyword evidence="9" id="KW-0443">Lipid metabolism</keyword>
<gene>
    <name evidence="17" type="primary">107361924</name>
</gene>
<comment type="pathway">
    <text evidence="4">Sphingolipid metabolism.</text>
</comment>
<name>T1KA74_TETUR</name>
<dbReference type="GO" id="GO:0005634">
    <property type="term" value="C:nucleus"/>
    <property type="evidence" value="ECO:0007669"/>
    <property type="project" value="UniProtKB-SubCell"/>
</dbReference>
<evidence type="ECO:0000259" key="15">
    <source>
        <dbReference type="PROSITE" id="PS50071"/>
    </source>
</evidence>
<sequence length="354" mass="41673">MASARDLFIRISDAFWSESIWLPPNTTWKIYEDRAGGINYAQFNDIYYSLLTAIVILCIRITFERLIFRPLGQALGISDRPRVKLEKNEVLEKAFRINRRPSPSTIQALSKRTDLSTKAVESWFNRRQAAVKPTTLARFTESSWKCTFYTFSFFFGVWALWDKPWTWDSMHCFIDYPHHSVSSEIWWYYNIELGFYISLIISQFFDVKYSDFWQMFIHHVVTVLLLCFSWACNLHRIGTLVLIIHDFADIPLEGTKITRYMKTPRLANVVFSVFLICWIYSRLGLLPTRVIAYSTYYALSILPMFPAYYIFNGLLCTLQVLHIVWTWLILKIAHNAIFVDGVKDLRESDDEDDD</sequence>
<evidence type="ECO:0000256" key="9">
    <source>
        <dbReference type="ARBA" id="ARBA00023098"/>
    </source>
</evidence>
<dbReference type="PANTHER" id="PTHR12560">
    <property type="entry name" value="LONGEVITY ASSURANCE FACTOR 1 LAG1"/>
    <property type="match status" value="1"/>
</dbReference>
<dbReference type="Pfam" id="PF03798">
    <property type="entry name" value="TRAM_LAG1_CLN8"/>
    <property type="match status" value="1"/>
</dbReference>
<keyword evidence="5" id="KW-0808">Transferase</keyword>
<feature type="transmembrane region" description="Helical" evidence="14">
    <location>
        <begin position="266"/>
        <end position="287"/>
    </location>
</feature>
<dbReference type="GO" id="GO:0003677">
    <property type="term" value="F:DNA binding"/>
    <property type="evidence" value="ECO:0007669"/>
    <property type="project" value="UniProtKB-UniRule"/>
</dbReference>
<feature type="transmembrane region" description="Helical" evidence="14">
    <location>
        <begin position="307"/>
        <end position="330"/>
    </location>
</feature>
<dbReference type="PROSITE" id="PS50071">
    <property type="entry name" value="HOMEOBOX_2"/>
    <property type="match status" value="1"/>
</dbReference>
<dbReference type="eggNOG" id="KOG1607">
    <property type="taxonomic scope" value="Eukaryota"/>
</dbReference>
<keyword evidence="11 13" id="KW-0371">Homeobox</keyword>
<dbReference type="OrthoDB" id="537032at2759"/>
<keyword evidence="11 13" id="KW-0238">DNA-binding</keyword>
<comment type="subcellular location">
    <subcellularLocation>
        <location evidence="2">Endoplasmic reticulum membrane</location>
        <topology evidence="2">Multi-pass membrane protein</topology>
    </subcellularLocation>
    <subcellularLocation>
        <location evidence="1 11 13">Nucleus</location>
    </subcellularLocation>
</comment>
<evidence type="ECO:0000256" key="12">
    <source>
        <dbReference type="PROSITE-ProRule" id="PRU00205"/>
    </source>
</evidence>
<feature type="domain" description="Homeobox" evidence="15">
    <location>
        <begin position="80"/>
        <end position="134"/>
    </location>
</feature>
<evidence type="ECO:0000256" key="4">
    <source>
        <dbReference type="ARBA" id="ARBA00004991"/>
    </source>
</evidence>
<feature type="transmembrane region" description="Helical" evidence="14">
    <location>
        <begin position="212"/>
        <end position="231"/>
    </location>
</feature>
<dbReference type="SMART" id="SM00724">
    <property type="entry name" value="TLC"/>
    <property type="match status" value="1"/>
</dbReference>
<keyword evidence="18" id="KW-1185">Reference proteome</keyword>
<dbReference type="GO" id="GO:0005789">
    <property type="term" value="C:endoplasmic reticulum membrane"/>
    <property type="evidence" value="ECO:0007669"/>
    <property type="project" value="UniProtKB-SubCell"/>
</dbReference>
<evidence type="ECO:0000256" key="11">
    <source>
        <dbReference type="PROSITE-ProRule" id="PRU00108"/>
    </source>
</evidence>
<keyword evidence="8 14" id="KW-1133">Transmembrane helix</keyword>
<dbReference type="InterPro" id="IPR006634">
    <property type="entry name" value="TLC-dom"/>
</dbReference>
<dbReference type="KEGG" id="tut:107361924"/>
<reference evidence="18" key="1">
    <citation type="submission" date="2011-08" db="EMBL/GenBank/DDBJ databases">
        <authorList>
            <person name="Rombauts S."/>
        </authorList>
    </citation>
    <scope>NUCLEOTIDE SEQUENCE</scope>
    <source>
        <strain evidence="18">London</strain>
    </source>
</reference>
<dbReference type="AlphaFoldDB" id="T1KA74"/>
<evidence type="ECO:0008006" key="19">
    <source>
        <dbReference type="Google" id="ProtNLM"/>
    </source>
</evidence>
<dbReference type="SMART" id="SM00389">
    <property type="entry name" value="HOX"/>
    <property type="match status" value="1"/>
</dbReference>
<evidence type="ECO:0000256" key="7">
    <source>
        <dbReference type="ARBA" id="ARBA00022824"/>
    </source>
</evidence>
<dbReference type="InterPro" id="IPR001356">
    <property type="entry name" value="HD"/>
</dbReference>
<evidence type="ECO:0000313" key="18">
    <source>
        <dbReference type="Proteomes" id="UP000015104"/>
    </source>
</evidence>
<evidence type="ECO:0000256" key="1">
    <source>
        <dbReference type="ARBA" id="ARBA00004123"/>
    </source>
</evidence>
<dbReference type="SUPFAM" id="SSF46689">
    <property type="entry name" value="Homeodomain-like"/>
    <property type="match status" value="1"/>
</dbReference>
<evidence type="ECO:0000256" key="3">
    <source>
        <dbReference type="ARBA" id="ARBA00004760"/>
    </source>
</evidence>
<dbReference type="OMA" id="ESMWKFA"/>
<dbReference type="InterPro" id="IPR009057">
    <property type="entry name" value="Homeodomain-like_sf"/>
</dbReference>
<dbReference type="PIRSF" id="PIRSF005225">
    <property type="entry name" value="LAG1_LAC1"/>
    <property type="match status" value="1"/>
</dbReference>
<keyword evidence="6 12" id="KW-0812">Transmembrane</keyword>
<feature type="transmembrane region" description="Helical" evidence="14">
    <location>
        <begin position="46"/>
        <end position="63"/>
    </location>
</feature>
<dbReference type="CDD" id="cd00086">
    <property type="entry name" value="homeodomain"/>
    <property type="match status" value="1"/>
</dbReference>
<feature type="DNA-binding region" description="Homeobox" evidence="11">
    <location>
        <begin position="82"/>
        <end position="135"/>
    </location>
</feature>
<evidence type="ECO:0000259" key="16">
    <source>
        <dbReference type="PROSITE" id="PS50922"/>
    </source>
</evidence>
<dbReference type="EnsemblMetazoa" id="tetur07g07510.1">
    <property type="protein sequence ID" value="tetur07g07510.1"/>
    <property type="gene ID" value="tetur07g07510"/>
</dbReference>
<keyword evidence="11 13" id="KW-0539">Nucleus</keyword>
<comment type="pathway">
    <text evidence="3">Lipid metabolism; sphingolipid metabolism.</text>
</comment>
<feature type="domain" description="TLC" evidence="16">
    <location>
        <begin position="137"/>
        <end position="338"/>
    </location>
</feature>
<evidence type="ECO:0000256" key="6">
    <source>
        <dbReference type="ARBA" id="ARBA00022692"/>
    </source>
</evidence>